<dbReference type="AlphaFoldDB" id="A0AAJ0UD23"/>
<evidence type="ECO:0000313" key="2">
    <source>
        <dbReference type="Proteomes" id="UP001296967"/>
    </source>
</evidence>
<reference evidence="1" key="2">
    <citation type="journal article" date="2020" name="Microorganisms">
        <title>Osmotic Adaptation and Compatible Solute Biosynthesis of Phototrophic Bacteria as Revealed from Genome Analyses.</title>
        <authorList>
            <person name="Imhoff J.F."/>
            <person name="Rahn T."/>
            <person name="Kunzel S."/>
            <person name="Keller A."/>
            <person name="Neulinger S.C."/>
        </authorList>
    </citation>
    <scope>NUCLEOTIDE SEQUENCE</scope>
    <source>
        <strain evidence="1">DSM 4395</strain>
    </source>
</reference>
<gene>
    <name evidence="1" type="ORF">CCR82_01640</name>
</gene>
<dbReference type="SMART" id="SM01101">
    <property type="entry name" value="CRISPR_assoc"/>
    <property type="match status" value="1"/>
</dbReference>
<dbReference type="Gene3D" id="3.30.70.1210">
    <property type="entry name" value="Crispr-associated protein, domain 2"/>
    <property type="match status" value="1"/>
</dbReference>
<keyword evidence="2" id="KW-1185">Reference proteome</keyword>
<dbReference type="Pfam" id="PF08798">
    <property type="entry name" value="CRISPR_assoc"/>
    <property type="match status" value="1"/>
</dbReference>
<dbReference type="NCBIfam" id="TIGR01907">
    <property type="entry name" value="casE_Cse3"/>
    <property type="match status" value="1"/>
</dbReference>
<proteinExistence type="predicted"/>
<evidence type="ECO:0000313" key="1">
    <source>
        <dbReference type="EMBL" id="MBK5929269.1"/>
    </source>
</evidence>
<dbReference type="EMBL" id="NHSF01000010">
    <property type="protein sequence ID" value="MBK5929269.1"/>
    <property type="molecule type" value="Genomic_DNA"/>
</dbReference>
<accession>A0AAJ0UD23</accession>
<organism evidence="1 2">
    <name type="scientific">Halochromatium salexigens</name>
    <name type="common">Chromatium salexigens</name>
    <dbReference type="NCBI Taxonomy" id="49447"/>
    <lineage>
        <taxon>Bacteria</taxon>
        <taxon>Pseudomonadati</taxon>
        <taxon>Pseudomonadota</taxon>
        <taxon>Gammaproteobacteria</taxon>
        <taxon>Chromatiales</taxon>
        <taxon>Chromatiaceae</taxon>
        <taxon>Halochromatium</taxon>
    </lineage>
</organism>
<dbReference type="RefSeq" id="WP_201243577.1">
    <property type="nucleotide sequence ID" value="NZ_NHSF01000010.1"/>
</dbReference>
<dbReference type="InterPro" id="IPR010179">
    <property type="entry name" value="CRISPR-assoc_prot_Cse3"/>
</dbReference>
<dbReference type="Proteomes" id="UP001296967">
    <property type="component" value="Unassembled WGS sequence"/>
</dbReference>
<comment type="caution">
    <text evidence="1">The sequence shown here is derived from an EMBL/GenBank/DDBJ whole genome shotgun (WGS) entry which is preliminary data.</text>
</comment>
<name>A0AAJ0UD23_HALSE</name>
<sequence>MSLHLLHCAPDPKALTLWATRHRLLSPDGDAGYAIHALLSAAFGGSAPKPFRYLGAQQGLLAYTDQSSESLREQAALVTPDVEQALRLDTLAMRAFPQTWRQDQLLGFEVRVRPVLRAKDGRERDVFLHAIESSTATGATTAADNREAVYADWLERQLSAQGAASVVSAGMEAFRLSRVIRRGAGKNSSERQARTVTGPDAVFKGVLQVRDDEAFNRLLRRGIGRHRAFGFGMLLLKPAGSC</sequence>
<protein>
    <submittedName>
        <fullName evidence="1">Type I-E CRISPR-associated protein Cas6/Cse3/CasE</fullName>
    </submittedName>
</protein>
<reference evidence="1" key="1">
    <citation type="submission" date="2017-05" db="EMBL/GenBank/DDBJ databases">
        <authorList>
            <person name="Imhoff J.F."/>
            <person name="Rahn T."/>
            <person name="Kuenzel S."/>
            <person name="Neulinger S.C."/>
        </authorList>
    </citation>
    <scope>NUCLEOTIDE SEQUENCE</scope>
    <source>
        <strain evidence="1">DSM 4395</strain>
    </source>
</reference>
<dbReference type="SUPFAM" id="SSF117987">
    <property type="entry name" value="CRISPR-associated protein"/>
    <property type="match status" value="1"/>
</dbReference>